<evidence type="ECO:0000313" key="4">
    <source>
        <dbReference type="Proteomes" id="UP001244011"/>
    </source>
</evidence>
<dbReference type="GeneID" id="85312419"/>
<dbReference type="Proteomes" id="UP001244011">
    <property type="component" value="Unassembled WGS sequence"/>
</dbReference>
<keyword evidence="3" id="KW-0808">Transferase</keyword>
<dbReference type="EMBL" id="MU839036">
    <property type="protein sequence ID" value="KAK1762557.1"/>
    <property type="molecule type" value="Genomic_DNA"/>
</dbReference>
<feature type="domain" description="Protein kinase" evidence="2">
    <location>
        <begin position="253"/>
        <end position="580"/>
    </location>
</feature>
<evidence type="ECO:0000259" key="2">
    <source>
        <dbReference type="PROSITE" id="PS50011"/>
    </source>
</evidence>
<dbReference type="InterPro" id="IPR000719">
    <property type="entry name" value="Prot_kinase_dom"/>
</dbReference>
<dbReference type="SMART" id="SM00220">
    <property type="entry name" value="S_TKc"/>
    <property type="match status" value="1"/>
</dbReference>
<reference evidence="3" key="1">
    <citation type="submission" date="2023-06" db="EMBL/GenBank/DDBJ databases">
        <title>Genome-scale phylogeny and comparative genomics of the fungal order Sordariales.</title>
        <authorList>
            <consortium name="Lawrence Berkeley National Laboratory"/>
            <person name="Hensen N."/>
            <person name="Bonometti L."/>
            <person name="Westerberg I."/>
            <person name="Brannstrom I.O."/>
            <person name="Guillou S."/>
            <person name="Cros-Aarteil S."/>
            <person name="Calhoun S."/>
            <person name="Haridas S."/>
            <person name="Kuo A."/>
            <person name="Mondo S."/>
            <person name="Pangilinan J."/>
            <person name="Riley R."/>
            <person name="Labutti K."/>
            <person name="Andreopoulos B."/>
            <person name="Lipzen A."/>
            <person name="Chen C."/>
            <person name="Yanf M."/>
            <person name="Daum C."/>
            <person name="Ng V."/>
            <person name="Clum A."/>
            <person name="Steindorff A."/>
            <person name="Ohm R."/>
            <person name="Martin F."/>
            <person name="Silar P."/>
            <person name="Natvig D."/>
            <person name="Lalanne C."/>
            <person name="Gautier V."/>
            <person name="Ament-Velasquez S.L."/>
            <person name="Kruys A."/>
            <person name="Hutchinson M.I."/>
            <person name="Powell A.J."/>
            <person name="Barry K."/>
            <person name="Miller A.N."/>
            <person name="Grigoriev I.V."/>
            <person name="Debuchy R."/>
            <person name="Gladieux P."/>
            <person name="Thoren M.H."/>
            <person name="Johannesson H."/>
        </authorList>
    </citation>
    <scope>NUCLEOTIDE SEQUENCE</scope>
    <source>
        <strain evidence="3">8032-3</strain>
    </source>
</reference>
<accession>A0AAJ0BR79</accession>
<feature type="region of interest" description="Disordered" evidence="1">
    <location>
        <begin position="237"/>
        <end position="259"/>
    </location>
</feature>
<keyword evidence="4" id="KW-1185">Reference proteome</keyword>
<keyword evidence="3" id="KW-0418">Kinase</keyword>
<name>A0AAJ0BR79_9PEZI</name>
<dbReference type="SUPFAM" id="SSF56112">
    <property type="entry name" value="Protein kinase-like (PK-like)"/>
    <property type="match status" value="1"/>
</dbReference>
<dbReference type="InterPro" id="IPR011009">
    <property type="entry name" value="Kinase-like_dom_sf"/>
</dbReference>
<feature type="region of interest" description="Disordered" evidence="1">
    <location>
        <begin position="1"/>
        <end position="49"/>
    </location>
</feature>
<dbReference type="PROSITE" id="PS50011">
    <property type="entry name" value="PROTEIN_KINASE_DOM"/>
    <property type="match status" value="1"/>
</dbReference>
<gene>
    <name evidence="3" type="ORF">QBC33DRAFT_551805</name>
</gene>
<comment type="caution">
    <text evidence="3">The sequence shown here is derived from an EMBL/GenBank/DDBJ whole genome shotgun (WGS) entry which is preliminary data.</text>
</comment>
<sequence length="600" mass="68188">MTASDSGGRTKLGLADERVVSIPDRGNEEYLKDYPPPDYESHLGASSGVGSRNEHIKVIDDIDARLEAAKKHYPPNDCGHFFIPRDVQSEISTPKQIGVIVANHESFSNLTGEQKEILAREIYEGGVTFCQAPCRKLFTVTIGAELLDHLLELILDGMTDSCLPLRFDSDAGCQLRCQVSTHQHPAVKKIKPKHRGSLCQWTYAVSAMYLKKPPKGHAHYVLDSNDVFPFIQLEERGPSEARQTQQSGTKKGYQRVPDSTDGGFGQVQRISIHGSHFNFDPELSPCPSPQTFALKKLFSSDREGFDIELASLLSCLNQEDRHLIKLLATIEVKTSVGISIFYFVFPWAQGDLWHFWKMHDILSERDHRCPWMMEQCYQLAKGLMYVHNERPALRRFKSLDVNSDLYGRHGDIKADNILYFKAADKLVIADFGLGRMHTKISRSNVDPKTLEKTATYRAPEFDTPHGKISRASDIFSLGCVFLEFVTWYLLGWDAVNELFPTYRQDIDIYGFLSDTFFSIGESETPEVKPKVREWVWKLRKSDRCNPCILQFLDTIEGKMLHPDPKERVKSGPLVRELELLTTTCRRDSSYYKEEAHASSP</sequence>
<dbReference type="Gene3D" id="1.10.510.10">
    <property type="entry name" value="Transferase(Phosphotransferase) domain 1"/>
    <property type="match status" value="1"/>
</dbReference>
<dbReference type="PANTHER" id="PTHR24359:SF37">
    <property type="entry name" value="PROTEIN KINASE DOMAIN-CONTAINING PROTEIN"/>
    <property type="match status" value="1"/>
</dbReference>
<dbReference type="GO" id="GO:0004674">
    <property type="term" value="F:protein serine/threonine kinase activity"/>
    <property type="evidence" value="ECO:0007669"/>
    <property type="project" value="TreeGrafter"/>
</dbReference>
<feature type="compositionally biased region" description="Basic and acidic residues" evidence="1">
    <location>
        <begin position="14"/>
        <end position="32"/>
    </location>
</feature>
<dbReference type="PANTHER" id="PTHR24359">
    <property type="entry name" value="SERINE/THREONINE-PROTEIN KINASE SBK1"/>
    <property type="match status" value="1"/>
</dbReference>
<evidence type="ECO:0000256" key="1">
    <source>
        <dbReference type="SAM" id="MobiDB-lite"/>
    </source>
</evidence>
<protein>
    <submittedName>
        <fullName evidence="3">Kinase-like domain-containing protein</fullName>
    </submittedName>
</protein>
<organism evidence="3 4">
    <name type="scientific">Phialemonium atrogriseum</name>
    <dbReference type="NCBI Taxonomy" id="1093897"/>
    <lineage>
        <taxon>Eukaryota</taxon>
        <taxon>Fungi</taxon>
        <taxon>Dikarya</taxon>
        <taxon>Ascomycota</taxon>
        <taxon>Pezizomycotina</taxon>
        <taxon>Sordariomycetes</taxon>
        <taxon>Sordariomycetidae</taxon>
        <taxon>Cephalothecales</taxon>
        <taxon>Cephalothecaceae</taxon>
        <taxon>Phialemonium</taxon>
    </lineage>
</organism>
<evidence type="ECO:0000313" key="3">
    <source>
        <dbReference type="EMBL" id="KAK1762557.1"/>
    </source>
</evidence>
<proteinExistence type="predicted"/>
<dbReference type="Pfam" id="PF00069">
    <property type="entry name" value="Pkinase"/>
    <property type="match status" value="1"/>
</dbReference>
<dbReference type="RefSeq" id="XP_060278770.1">
    <property type="nucleotide sequence ID" value="XM_060429232.1"/>
</dbReference>
<dbReference type="GO" id="GO:0005524">
    <property type="term" value="F:ATP binding"/>
    <property type="evidence" value="ECO:0007669"/>
    <property type="project" value="InterPro"/>
</dbReference>
<dbReference type="AlphaFoldDB" id="A0AAJ0BR79"/>